<organism evidence="12 13">
    <name type="scientific">Humisphaera borealis</name>
    <dbReference type="NCBI Taxonomy" id="2807512"/>
    <lineage>
        <taxon>Bacteria</taxon>
        <taxon>Pseudomonadati</taxon>
        <taxon>Planctomycetota</taxon>
        <taxon>Phycisphaerae</taxon>
        <taxon>Tepidisphaerales</taxon>
        <taxon>Tepidisphaeraceae</taxon>
        <taxon>Humisphaera</taxon>
    </lineage>
</organism>
<protein>
    <recommendedName>
        <fullName evidence="3">Type II secretion system core protein G</fullName>
    </recommendedName>
</protein>
<dbReference type="RefSeq" id="WP_206294084.1">
    <property type="nucleotide sequence ID" value="NZ_CP063458.1"/>
</dbReference>
<keyword evidence="8 10" id="KW-1133">Transmembrane helix</keyword>
<dbReference type="Pfam" id="PF08334">
    <property type="entry name" value="T2SSG"/>
    <property type="match status" value="1"/>
</dbReference>
<keyword evidence="9 10" id="KW-0472">Membrane</keyword>
<keyword evidence="7 10" id="KW-0812">Transmembrane</keyword>
<dbReference type="InterPro" id="IPR013545">
    <property type="entry name" value="T2SS_protein-GspG_C"/>
</dbReference>
<dbReference type="InterPro" id="IPR010054">
    <property type="entry name" value="Type2_sec_GspG"/>
</dbReference>
<evidence type="ECO:0000256" key="6">
    <source>
        <dbReference type="ARBA" id="ARBA00022519"/>
    </source>
</evidence>
<reference evidence="12 13" key="1">
    <citation type="submission" date="2020-10" db="EMBL/GenBank/DDBJ databases">
        <title>Wide distribution of Phycisphaera-like planctomycetes from WD2101 soil group in peatlands and genome analysis of the first cultivated representative.</title>
        <authorList>
            <person name="Dedysh S.N."/>
            <person name="Beletsky A.V."/>
            <person name="Ivanova A."/>
            <person name="Kulichevskaya I.S."/>
            <person name="Suzina N.E."/>
            <person name="Philippov D.A."/>
            <person name="Rakitin A.L."/>
            <person name="Mardanov A.V."/>
            <person name="Ravin N.V."/>
        </authorList>
    </citation>
    <scope>NUCLEOTIDE SEQUENCE [LARGE SCALE GENOMIC DNA]</scope>
    <source>
        <strain evidence="12 13">M1803</strain>
    </source>
</reference>
<dbReference type="SUPFAM" id="SSF54523">
    <property type="entry name" value="Pili subunits"/>
    <property type="match status" value="1"/>
</dbReference>
<keyword evidence="6" id="KW-0997">Cell inner membrane</keyword>
<dbReference type="PANTHER" id="PTHR30093:SF44">
    <property type="entry name" value="TYPE II SECRETION SYSTEM CORE PROTEIN G"/>
    <property type="match status" value="1"/>
</dbReference>
<dbReference type="EMBL" id="CP063458">
    <property type="protein sequence ID" value="QOV90978.1"/>
    <property type="molecule type" value="Genomic_DNA"/>
</dbReference>
<evidence type="ECO:0000256" key="10">
    <source>
        <dbReference type="SAM" id="Phobius"/>
    </source>
</evidence>
<name>A0A7M2WZP9_9BACT</name>
<evidence type="ECO:0000259" key="11">
    <source>
        <dbReference type="Pfam" id="PF08334"/>
    </source>
</evidence>
<dbReference type="GO" id="GO:0015628">
    <property type="term" value="P:protein secretion by the type II secretion system"/>
    <property type="evidence" value="ECO:0007669"/>
    <property type="project" value="InterPro"/>
</dbReference>
<sequence>MRSVEDSVQRHPRRRAFSLIEIMVVVVIIGLLAGVVTYAVTNHLDKAKVRKARADIANYAGAIDLYYGEKGQFPELRDGLKSLVPEYIKVLRSDPWGRPYVYVRPGRGGAYDVISLGADGREGGSGIDADLSNWDAETIAAKGK</sequence>
<evidence type="ECO:0000256" key="7">
    <source>
        <dbReference type="ARBA" id="ARBA00022692"/>
    </source>
</evidence>
<evidence type="ECO:0000256" key="9">
    <source>
        <dbReference type="ARBA" id="ARBA00023136"/>
    </source>
</evidence>
<gene>
    <name evidence="12" type="primary">gspG</name>
    <name evidence="12" type="ORF">IPV69_06355</name>
</gene>
<evidence type="ECO:0000256" key="2">
    <source>
        <dbReference type="ARBA" id="ARBA00009984"/>
    </source>
</evidence>
<comment type="similarity">
    <text evidence="2">Belongs to the GSP G family.</text>
</comment>
<evidence type="ECO:0000256" key="8">
    <source>
        <dbReference type="ARBA" id="ARBA00022989"/>
    </source>
</evidence>
<dbReference type="NCBIfam" id="TIGR01710">
    <property type="entry name" value="typeII_sec_gspG"/>
    <property type="match status" value="1"/>
</dbReference>
<dbReference type="Proteomes" id="UP000593765">
    <property type="component" value="Chromosome"/>
</dbReference>
<feature type="transmembrane region" description="Helical" evidence="10">
    <location>
        <begin position="20"/>
        <end position="40"/>
    </location>
</feature>
<dbReference type="PRINTS" id="PR00813">
    <property type="entry name" value="BCTERIALGSPG"/>
</dbReference>
<keyword evidence="13" id="KW-1185">Reference proteome</keyword>
<dbReference type="GO" id="GO:0005886">
    <property type="term" value="C:plasma membrane"/>
    <property type="evidence" value="ECO:0007669"/>
    <property type="project" value="UniProtKB-SubCell"/>
</dbReference>
<evidence type="ECO:0000313" key="12">
    <source>
        <dbReference type="EMBL" id="QOV90978.1"/>
    </source>
</evidence>
<dbReference type="InterPro" id="IPR012902">
    <property type="entry name" value="N_methyl_site"/>
</dbReference>
<evidence type="ECO:0000313" key="13">
    <source>
        <dbReference type="Proteomes" id="UP000593765"/>
    </source>
</evidence>
<dbReference type="InterPro" id="IPR000983">
    <property type="entry name" value="Bac_GSPG_pilin"/>
</dbReference>
<dbReference type="PANTHER" id="PTHR30093">
    <property type="entry name" value="GENERAL SECRETION PATHWAY PROTEIN G"/>
    <property type="match status" value="1"/>
</dbReference>
<comment type="subcellular location">
    <subcellularLocation>
        <location evidence="1">Cell inner membrane</location>
        <topology evidence="1">Single-pass membrane protein</topology>
    </subcellularLocation>
</comment>
<dbReference type="GO" id="GO:0015627">
    <property type="term" value="C:type II protein secretion system complex"/>
    <property type="evidence" value="ECO:0007669"/>
    <property type="project" value="InterPro"/>
</dbReference>
<keyword evidence="4" id="KW-1003">Cell membrane</keyword>
<evidence type="ECO:0000256" key="4">
    <source>
        <dbReference type="ARBA" id="ARBA00022475"/>
    </source>
</evidence>
<proteinExistence type="inferred from homology"/>
<feature type="domain" description="Type II secretion system protein GspG C-terminal" evidence="11">
    <location>
        <begin position="40"/>
        <end position="134"/>
    </location>
</feature>
<accession>A0A7M2WZP9</accession>
<dbReference type="InterPro" id="IPR045584">
    <property type="entry name" value="Pilin-like"/>
</dbReference>
<keyword evidence="5" id="KW-0488">Methylation</keyword>
<dbReference type="KEGG" id="hbs:IPV69_06355"/>
<dbReference type="AlphaFoldDB" id="A0A7M2WZP9"/>
<dbReference type="Gene3D" id="3.30.700.10">
    <property type="entry name" value="Glycoprotein, Type 4 Pilin"/>
    <property type="match status" value="1"/>
</dbReference>
<evidence type="ECO:0000256" key="1">
    <source>
        <dbReference type="ARBA" id="ARBA00004377"/>
    </source>
</evidence>
<dbReference type="NCBIfam" id="TIGR02532">
    <property type="entry name" value="IV_pilin_GFxxxE"/>
    <property type="match status" value="1"/>
</dbReference>
<evidence type="ECO:0000256" key="3">
    <source>
        <dbReference type="ARBA" id="ARBA00020042"/>
    </source>
</evidence>
<evidence type="ECO:0000256" key="5">
    <source>
        <dbReference type="ARBA" id="ARBA00022481"/>
    </source>
</evidence>
<dbReference type="Pfam" id="PF07963">
    <property type="entry name" value="N_methyl"/>
    <property type="match status" value="1"/>
</dbReference>